<dbReference type="PANTHER" id="PTHR45496">
    <property type="entry name" value="CHAPERONE DNAJ-DOMAIN SUPERFAMILY PROTEIN"/>
    <property type="match status" value="1"/>
</dbReference>
<comment type="caution">
    <text evidence="1">The sequence shown here is derived from an EMBL/GenBank/DDBJ whole genome shotgun (WGS) entry which is preliminary data.</text>
</comment>
<proteinExistence type="predicted"/>
<evidence type="ECO:0000313" key="2">
    <source>
        <dbReference type="Proteomes" id="UP000236291"/>
    </source>
</evidence>
<dbReference type="EMBL" id="ASHM01004703">
    <property type="protein sequence ID" value="PNY11670.1"/>
    <property type="molecule type" value="Genomic_DNA"/>
</dbReference>
<dbReference type="InterPro" id="IPR053052">
    <property type="entry name" value="Imprinting_Balance_Reg"/>
</dbReference>
<name>A0A2K3P8R3_TRIPR</name>
<evidence type="ECO:0000313" key="1">
    <source>
        <dbReference type="EMBL" id="PNY11670.1"/>
    </source>
</evidence>
<dbReference type="Proteomes" id="UP000236291">
    <property type="component" value="Unassembled WGS sequence"/>
</dbReference>
<accession>A0A2K3P8R3</accession>
<reference evidence="1 2" key="2">
    <citation type="journal article" date="2017" name="Front. Plant Sci.">
        <title>Gene Classification and Mining of Molecular Markers Useful in Red Clover (Trifolium pratense) Breeding.</title>
        <authorList>
            <person name="Istvanek J."/>
            <person name="Dluhosova J."/>
            <person name="Dluhos P."/>
            <person name="Patkova L."/>
            <person name="Nedelnik J."/>
            <person name="Repkova J."/>
        </authorList>
    </citation>
    <scope>NUCLEOTIDE SEQUENCE [LARGE SCALE GENOMIC DNA]</scope>
    <source>
        <strain evidence="2">cv. Tatra</strain>
        <tissue evidence="1">Young leaves</tissue>
    </source>
</reference>
<organism evidence="1 2">
    <name type="scientific">Trifolium pratense</name>
    <name type="common">Red clover</name>
    <dbReference type="NCBI Taxonomy" id="57577"/>
    <lineage>
        <taxon>Eukaryota</taxon>
        <taxon>Viridiplantae</taxon>
        <taxon>Streptophyta</taxon>
        <taxon>Embryophyta</taxon>
        <taxon>Tracheophyta</taxon>
        <taxon>Spermatophyta</taxon>
        <taxon>Magnoliopsida</taxon>
        <taxon>eudicotyledons</taxon>
        <taxon>Gunneridae</taxon>
        <taxon>Pentapetalae</taxon>
        <taxon>rosids</taxon>
        <taxon>fabids</taxon>
        <taxon>Fabales</taxon>
        <taxon>Fabaceae</taxon>
        <taxon>Papilionoideae</taxon>
        <taxon>50 kb inversion clade</taxon>
        <taxon>NPAAA clade</taxon>
        <taxon>Hologalegina</taxon>
        <taxon>IRL clade</taxon>
        <taxon>Trifolieae</taxon>
        <taxon>Trifolium</taxon>
    </lineage>
</organism>
<sequence length="94" mass="10561">MKDFVCVLEISDVNSAGARSLSALEWFFSFGCGLRELVPVLIMIYTANKLLSARDLHDARSFAIRAREFIPRFEATNLLLTIIDTLLVGEARIK</sequence>
<gene>
    <name evidence="1" type="ORF">L195_g008281</name>
</gene>
<dbReference type="PANTHER" id="PTHR45496:SF19">
    <property type="entry name" value="J DOMAIN-CONTAINING PROTEIN"/>
    <property type="match status" value="1"/>
</dbReference>
<protein>
    <submittedName>
        <fullName evidence="1">Chaperone DnaJ-domain protein</fullName>
    </submittedName>
</protein>
<dbReference type="AlphaFoldDB" id="A0A2K3P8R3"/>
<reference evidence="1 2" key="1">
    <citation type="journal article" date="2014" name="Am. J. Bot.">
        <title>Genome assembly and annotation for red clover (Trifolium pratense; Fabaceae).</title>
        <authorList>
            <person name="Istvanek J."/>
            <person name="Jaros M."/>
            <person name="Krenek A."/>
            <person name="Repkova J."/>
        </authorList>
    </citation>
    <scope>NUCLEOTIDE SEQUENCE [LARGE SCALE GENOMIC DNA]</scope>
    <source>
        <strain evidence="2">cv. Tatra</strain>
        <tissue evidence="1">Young leaves</tissue>
    </source>
</reference>